<sequence length="89" mass="9856">MNVERVEFFQSLRQALNTAPLLLIPDVKLPFKLYIDASGDGPGAALQQVQILNDKPVEGPIFLISRQIKPPDARKGASQMECSCLFWAT</sequence>
<dbReference type="InterPro" id="IPR041577">
    <property type="entry name" value="RT_RNaseH_2"/>
</dbReference>
<keyword evidence="3" id="KW-1185">Reference proteome</keyword>
<dbReference type="SUPFAM" id="SSF56672">
    <property type="entry name" value="DNA/RNA polymerases"/>
    <property type="match status" value="1"/>
</dbReference>
<dbReference type="Pfam" id="PF17919">
    <property type="entry name" value="RT_RNaseH_2"/>
    <property type="match status" value="1"/>
</dbReference>
<evidence type="ECO:0000259" key="1">
    <source>
        <dbReference type="Pfam" id="PF17919"/>
    </source>
</evidence>
<protein>
    <recommendedName>
        <fullName evidence="1">Reverse transcriptase/retrotransposon-derived protein RNase H-like domain-containing protein</fullName>
    </recommendedName>
</protein>
<evidence type="ECO:0000313" key="3">
    <source>
        <dbReference type="Proteomes" id="UP000765509"/>
    </source>
</evidence>
<dbReference type="AlphaFoldDB" id="A0A9Q3IGD8"/>
<evidence type="ECO:0000313" key="2">
    <source>
        <dbReference type="EMBL" id="MBW0542171.1"/>
    </source>
</evidence>
<dbReference type="InterPro" id="IPR043502">
    <property type="entry name" value="DNA/RNA_pol_sf"/>
</dbReference>
<feature type="domain" description="Reverse transcriptase/retrotransposon-derived protein RNase H-like" evidence="1">
    <location>
        <begin position="5"/>
        <end position="88"/>
    </location>
</feature>
<gene>
    <name evidence="2" type="ORF">O181_081886</name>
</gene>
<name>A0A9Q3IGD8_9BASI</name>
<dbReference type="EMBL" id="AVOT02046884">
    <property type="protein sequence ID" value="MBW0542171.1"/>
    <property type="molecule type" value="Genomic_DNA"/>
</dbReference>
<proteinExistence type="predicted"/>
<comment type="caution">
    <text evidence="2">The sequence shown here is derived from an EMBL/GenBank/DDBJ whole genome shotgun (WGS) entry which is preliminary data.</text>
</comment>
<organism evidence="2 3">
    <name type="scientific">Austropuccinia psidii MF-1</name>
    <dbReference type="NCBI Taxonomy" id="1389203"/>
    <lineage>
        <taxon>Eukaryota</taxon>
        <taxon>Fungi</taxon>
        <taxon>Dikarya</taxon>
        <taxon>Basidiomycota</taxon>
        <taxon>Pucciniomycotina</taxon>
        <taxon>Pucciniomycetes</taxon>
        <taxon>Pucciniales</taxon>
        <taxon>Sphaerophragmiaceae</taxon>
        <taxon>Austropuccinia</taxon>
    </lineage>
</organism>
<reference evidence="2" key="1">
    <citation type="submission" date="2021-03" db="EMBL/GenBank/DDBJ databases">
        <title>Draft genome sequence of rust myrtle Austropuccinia psidii MF-1, a brazilian biotype.</title>
        <authorList>
            <person name="Quecine M.C."/>
            <person name="Pachon D.M.R."/>
            <person name="Bonatelli M.L."/>
            <person name="Correr F.H."/>
            <person name="Franceschini L.M."/>
            <person name="Leite T.F."/>
            <person name="Margarido G.R.A."/>
            <person name="Almeida C.A."/>
            <person name="Ferrarezi J.A."/>
            <person name="Labate C.A."/>
        </authorList>
    </citation>
    <scope>NUCLEOTIDE SEQUENCE</scope>
    <source>
        <strain evidence="2">MF-1</strain>
    </source>
</reference>
<accession>A0A9Q3IGD8</accession>
<dbReference type="Proteomes" id="UP000765509">
    <property type="component" value="Unassembled WGS sequence"/>
</dbReference>